<evidence type="ECO:0000313" key="2">
    <source>
        <dbReference type="Proteomes" id="UP000199087"/>
    </source>
</evidence>
<dbReference type="OrthoDB" id="2938417at2"/>
<accession>A0A0U1NZM5</accession>
<name>A0A0U1NZM5_9BACI</name>
<protein>
    <submittedName>
        <fullName evidence="1">Glucose epimerase</fullName>
    </submittedName>
</protein>
<dbReference type="Proteomes" id="UP000199087">
    <property type="component" value="Unassembled WGS sequence"/>
</dbReference>
<evidence type="ECO:0000313" key="1">
    <source>
        <dbReference type="EMBL" id="CRK83480.1"/>
    </source>
</evidence>
<keyword evidence="2" id="KW-1185">Reference proteome</keyword>
<dbReference type="AlphaFoldDB" id="A0A0U1NZM5"/>
<organism evidence="1 2">
    <name type="scientific">Neobacillus massiliamazoniensis</name>
    <dbReference type="NCBI Taxonomy" id="1499688"/>
    <lineage>
        <taxon>Bacteria</taxon>
        <taxon>Bacillati</taxon>
        <taxon>Bacillota</taxon>
        <taxon>Bacilli</taxon>
        <taxon>Bacillales</taxon>
        <taxon>Bacillaceae</taxon>
        <taxon>Neobacillus</taxon>
    </lineage>
</organism>
<reference evidence="2" key="1">
    <citation type="submission" date="2015-05" db="EMBL/GenBank/DDBJ databases">
        <authorList>
            <person name="Urmite Genomes"/>
        </authorList>
    </citation>
    <scope>NUCLEOTIDE SEQUENCE [LARGE SCALE GENOMIC DNA]</scope>
    <source>
        <strain evidence="2">LF1</strain>
    </source>
</reference>
<proteinExistence type="predicted"/>
<dbReference type="Gene3D" id="3.40.50.720">
    <property type="entry name" value="NAD(P)-binding Rossmann-like Domain"/>
    <property type="match status" value="1"/>
</dbReference>
<dbReference type="RefSeq" id="WP_090636025.1">
    <property type="nucleotide sequence ID" value="NZ_CVRB01000003.1"/>
</dbReference>
<sequence>MDKACIFNVYDFVSFHICQTLLNKGIEVEGIQLENDSKEPFLEEKRLEVGRNANFEEKAFSLWADRGNGDQHNTTIIFSLYDFYMQHKETILQKKVITDPILRYFDHNRDKSNLIIFLLPIQLLTRPFYSPTLSDFQGFLDQAMDLTENIQLFYLPTVYGPWQPTTFLFQQSILTKINENEEFRESREMKLDAIYIEDALETIVEVIETREPGSYLLESGKLNHWKRCAAFLNMEVGQVDNRDSFHLNHQISKMVVKRVTSISESMNKQMDQIHRLYLTR</sequence>
<dbReference type="EMBL" id="CVRB01000003">
    <property type="protein sequence ID" value="CRK83480.1"/>
    <property type="molecule type" value="Genomic_DNA"/>
</dbReference>
<gene>
    <name evidence="1" type="ORF">BN000_03451</name>
</gene>
<dbReference type="STRING" id="1499688.BN000_03451"/>